<evidence type="ECO:0000313" key="1">
    <source>
        <dbReference type="EMBL" id="KAG7099334.1"/>
    </source>
</evidence>
<reference evidence="1" key="1">
    <citation type="journal article" date="2021" name="Genome Biol. Evol.">
        <title>The assembled and annotated genome of the fairy-ring fungus Marasmius oreades.</title>
        <authorList>
            <person name="Hiltunen M."/>
            <person name="Ament-Velasquez S.L."/>
            <person name="Johannesson H."/>
        </authorList>
    </citation>
    <scope>NUCLEOTIDE SEQUENCE</scope>
    <source>
        <strain evidence="1">03SP1</strain>
    </source>
</reference>
<dbReference type="EMBL" id="CM032181">
    <property type="protein sequence ID" value="KAG7099334.1"/>
    <property type="molecule type" value="Genomic_DNA"/>
</dbReference>
<evidence type="ECO:0000313" key="2">
    <source>
        <dbReference type="Proteomes" id="UP001049176"/>
    </source>
</evidence>
<organism evidence="1 2">
    <name type="scientific">Marasmius oreades</name>
    <name type="common">fairy-ring Marasmius</name>
    <dbReference type="NCBI Taxonomy" id="181124"/>
    <lineage>
        <taxon>Eukaryota</taxon>
        <taxon>Fungi</taxon>
        <taxon>Dikarya</taxon>
        <taxon>Basidiomycota</taxon>
        <taxon>Agaricomycotina</taxon>
        <taxon>Agaricomycetes</taxon>
        <taxon>Agaricomycetidae</taxon>
        <taxon>Agaricales</taxon>
        <taxon>Marasmiineae</taxon>
        <taxon>Marasmiaceae</taxon>
        <taxon>Marasmius</taxon>
    </lineage>
</organism>
<dbReference type="SUPFAM" id="SSF53448">
    <property type="entry name" value="Nucleotide-diphospho-sugar transferases"/>
    <property type="match status" value="1"/>
</dbReference>
<dbReference type="Pfam" id="PF01501">
    <property type="entry name" value="Glyco_transf_8"/>
    <property type="match status" value="1"/>
</dbReference>
<dbReference type="Proteomes" id="UP001049176">
    <property type="component" value="Chromosome 1"/>
</dbReference>
<name>A0A9P7V304_9AGAR</name>
<dbReference type="InterPro" id="IPR029044">
    <property type="entry name" value="Nucleotide-diphossugar_trans"/>
</dbReference>
<gene>
    <name evidence="1" type="ORF">E1B28_001191</name>
</gene>
<dbReference type="GeneID" id="66070267"/>
<protein>
    <recommendedName>
        <fullName evidence="3">Glycosyltransferase family 8 protein</fullName>
    </recommendedName>
</protein>
<dbReference type="PANTHER" id="PTHR11183">
    <property type="entry name" value="GLYCOGENIN SUBFAMILY MEMBER"/>
    <property type="match status" value="1"/>
</dbReference>
<dbReference type="AlphaFoldDB" id="A0A9P7V304"/>
<dbReference type="RefSeq" id="XP_043015804.1">
    <property type="nucleotide sequence ID" value="XM_043147099.1"/>
</dbReference>
<sequence length="305" mass="35065">MPQRIRAAYVTLLTKIDYLAGVLVLHQSLEAVASRYPLVVMVTPTVTEEVRKILLKQGIKLFDVEHLIPKESRHTLAAIDARFSDTWTKLRVFGLDEFERVVLLDADMIVMKNMDELMDLPLKDDEIAAAHVCACNPRKFQHYPEDWIPENCAHTSVQHPLAPPPSWLPICPRPYGQLNSGTVVLNPSRALAHKVIDYLNTTDISSFAFPDQDLLSALFKGKWKALSWYYNALKTLRVLHPQEWDDNEVRCLHYILPEKPWKTRDLPADDPYRGLNSLWWVRFEEMVRSLDAKDKELVISTVVAL</sequence>
<dbReference type="Gene3D" id="3.90.550.10">
    <property type="entry name" value="Spore Coat Polysaccharide Biosynthesis Protein SpsA, Chain A"/>
    <property type="match status" value="1"/>
</dbReference>
<dbReference type="InterPro" id="IPR050587">
    <property type="entry name" value="GNT1/Glycosyltrans_8"/>
</dbReference>
<comment type="caution">
    <text evidence="1">The sequence shown here is derived from an EMBL/GenBank/DDBJ whole genome shotgun (WGS) entry which is preliminary data.</text>
</comment>
<evidence type="ECO:0008006" key="3">
    <source>
        <dbReference type="Google" id="ProtNLM"/>
    </source>
</evidence>
<proteinExistence type="predicted"/>
<keyword evidence="2" id="KW-1185">Reference proteome</keyword>
<accession>A0A9P7V304</accession>
<dbReference type="KEGG" id="more:E1B28_001191"/>
<dbReference type="OrthoDB" id="2014201at2759"/>
<dbReference type="GO" id="GO:0016757">
    <property type="term" value="F:glycosyltransferase activity"/>
    <property type="evidence" value="ECO:0007669"/>
    <property type="project" value="InterPro"/>
</dbReference>
<dbReference type="InterPro" id="IPR002495">
    <property type="entry name" value="Glyco_trans_8"/>
</dbReference>
<dbReference type="CDD" id="cd02537">
    <property type="entry name" value="GT8_Glycogenin"/>
    <property type="match status" value="1"/>
</dbReference>